<dbReference type="InParanoid" id="F4SAB8"/>
<dbReference type="KEGG" id="mlr:MELLADRAFT_73604"/>
<evidence type="ECO:0000313" key="1">
    <source>
        <dbReference type="EMBL" id="EGF98430.1"/>
    </source>
</evidence>
<dbReference type="AlphaFoldDB" id="F4SAB8"/>
<dbReference type="Proteomes" id="UP000001072">
    <property type="component" value="Unassembled WGS sequence"/>
</dbReference>
<dbReference type="RefSeq" id="XP_007418288.1">
    <property type="nucleotide sequence ID" value="XM_007418226.1"/>
</dbReference>
<organism evidence="2">
    <name type="scientific">Melampsora larici-populina (strain 98AG31 / pathotype 3-4-7)</name>
    <name type="common">Poplar leaf rust fungus</name>
    <dbReference type="NCBI Taxonomy" id="747676"/>
    <lineage>
        <taxon>Eukaryota</taxon>
        <taxon>Fungi</taxon>
        <taxon>Dikarya</taxon>
        <taxon>Basidiomycota</taxon>
        <taxon>Pucciniomycotina</taxon>
        <taxon>Pucciniomycetes</taxon>
        <taxon>Pucciniales</taxon>
        <taxon>Melampsoraceae</taxon>
        <taxon>Melampsora</taxon>
    </lineage>
</organism>
<dbReference type="HOGENOM" id="CLU_2942264_0_0_1"/>
<protein>
    <submittedName>
        <fullName evidence="1">Uncharacterized protein</fullName>
    </submittedName>
</protein>
<keyword evidence="2" id="KW-1185">Reference proteome</keyword>
<dbReference type="EMBL" id="GL883176">
    <property type="protein sequence ID" value="EGF98430.1"/>
    <property type="molecule type" value="Genomic_DNA"/>
</dbReference>
<gene>
    <name evidence="1" type="ORF">MELLADRAFT_73604</name>
</gene>
<evidence type="ECO:0000313" key="2">
    <source>
        <dbReference type="Proteomes" id="UP000001072"/>
    </source>
</evidence>
<reference evidence="2" key="1">
    <citation type="journal article" date="2011" name="Proc. Natl. Acad. Sci. U.S.A.">
        <title>Obligate biotrophy features unraveled by the genomic analysis of rust fungi.</title>
        <authorList>
            <person name="Duplessis S."/>
            <person name="Cuomo C.A."/>
            <person name="Lin Y.-C."/>
            <person name="Aerts A."/>
            <person name="Tisserant E."/>
            <person name="Veneault-Fourrey C."/>
            <person name="Joly D.L."/>
            <person name="Hacquard S."/>
            <person name="Amselem J."/>
            <person name="Cantarel B.L."/>
            <person name="Chiu R."/>
            <person name="Coutinho P.M."/>
            <person name="Feau N."/>
            <person name="Field M."/>
            <person name="Frey P."/>
            <person name="Gelhaye E."/>
            <person name="Goldberg J."/>
            <person name="Grabherr M.G."/>
            <person name="Kodira C.D."/>
            <person name="Kohler A."/>
            <person name="Kuees U."/>
            <person name="Lindquist E.A."/>
            <person name="Lucas S.M."/>
            <person name="Mago R."/>
            <person name="Mauceli E."/>
            <person name="Morin E."/>
            <person name="Murat C."/>
            <person name="Pangilinan J.L."/>
            <person name="Park R."/>
            <person name="Pearson M."/>
            <person name="Quesneville H."/>
            <person name="Rouhier N."/>
            <person name="Sakthikumar S."/>
            <person name="Salamov A.A."/>
            <person name="Schmutz J."/>
            <person name="Selles B."/>
            <person name="Shapiro H."/>
            <person name="Tanguay P."/>
            <person name="Tuskan G.A."/>
            <person name="Henrissat B."/>
            <person name="Van de Peer Y."/>
            <person name="Rouze P."/>
            <person name="Ellis J.G."/>
            <person name="Dodds P.N."/>
            <person name="Schein J.E."/>
            <person name="Zhong S."/>
            <person name="Hamelin R.C."/>
            <person name="Grigoriev I.V."/>
            <person name="Szabo L.J."/>
            <person name="Martin F."/>
        </authorList>
    </citation>
    <scope>NUCLEOTIDE SEQUENCE [LARGE SCALE GENOMIC DNA]</scope>
    <source>
        <strain evidence="2">98AG31 / pathotype 3-4-7</strain>
    </source>
</reference>
<accession>F4SAB8</accession>
<dbReference type="GeneID" id="18932433"/>
<sequence>MLESLRQYQCLAVEECLIGFGSSNGGGRLGRSIEWSIGATELEIEARRKIMGERKRGNGR</sequence>
<proteinExistence type="predicted"/>
<dbReference type="VEuPathDB" id="FungiDB:MELLADRAFT_73604"/>
<name>F4SAB8_MELLP</name>